<gene>
    <name evidence="2" type="ORF">G6321_00042570</name>
    <name evidence="1" type="ORF">G6321_25790</name>
</gene>
<evidence type="ECO:0000313" key="2">
    <source>
        <dbReference type="EMBL" id="UGX92332.1"/>
    </source>
</evidence>
<evidence type="ECO:0000313" key="1">
    <source>
        <dbReference type="EMBL" id="NYY91672.1"/>
    </source>
</evidence>
<name>A0A7Z0QF56_9BRAD</name>
<proteinExistence type="predicted"/>
<evidence type="ECO:0000313" key="3">
    <source>
        <dbReference type="Proteomes" id="UP000564836"/>
    </source>
</evidence>
<organism evidence="1">
    <name type="scientific">Bradyrhizobium barranii subsp. barranii</name>
    <dbReference type="NCBI Taxonomy" id="2823807"/>
    <lineage>
        <taxon>Bacteria</taxon>
        <taxon>Pseudomonadati</taxon>
        <taxon>Pseudomonadota</taxon>
        <taxon>Alphaproteobacteria</taxon>
        <taxon>Hyphomicrobiales</taxon>
        <taxon>Nitrobacteraceae</taxon>
        <taxon>Bradyrhizobium</taxon>
        <taxon>Bradyrhizobium barranii</taxon>
    </lineage>
</organism>
<reference evidence="2 3" key="3">
    <citation type="journal article" date="2022" name="Int. J. Syst. Evol. Microbiol.">
        <title>Strains of Bradyrhizobium barranii sp. nov. associated with legumes native to Canada are symbionts of soybeans and belong to different subspecies (subsp. barranii subsp. nov. and subsp. apii subsp. nov.) and symbiovars (sv. glycinearum and sv. septentrionale).</title>
        <authorList>
            <person name="Bromfield E.S.P."/>
            <person name="Cloutier S."/>
            <person name="Wasai-Hara S."/>
            <person name="Minamisawa K."/>
        </authorList>
    </citation>
    <scope>NUCLEOTIDE SEQUENCE [LARGE SCALE GENOMIC DNA]</scope>
    <source>
        <strain evidence="2 3">323S2</strain>
    </source>
</reference>
<sequence>MADRKLPTRMDKDSPVRVRLRRINADVAKPYPPSGDGSGWWARLKAALGTSSSDFVNATLLQLQSAARLPNSGLSDVAMNAALGFIENAKPQTEIEAALVIQMACTHAAGMAVLSRVGGGQGGDRHVAMMAAAASKLLRAYALQVETLRRMRVGGSQFIRIEHIRIEPNAQAVIGNLQSLSKGVE</sequence>
<reference evidence="2 3" key="1">
    <citation type="journal article" date="2017" name="Syst. Appl. Microbiol.">
        <title>Soybeans inoculated with root zone soils of Canadian native legumes harbour diverse and novel Bradyrhizobium spp. that possess agricultural potential.</title>
        <authorList>
            <person name="Bromfield E.S.P."/>
            <person name="Cloutier S."/>
            <person name="Tambong J.T."/>
            <person name="Tran Thi T.V."/>
        </authorList>
    </citation>
    <scope>NUCLEOTIDE SEQUENCE [LARGE SCALE GENOMIC DNA]</scope>
    <source>
        <strain evidence="2 3">323S2</strain>
    </source>
</reference>
<dbReference type="EMBL" id="JACBFH010000001">
    <property type="protein sequence ID" value="NYY91672.1"/>
    <property type="molecule type" value="Genomic_DNA"/>
</dbReference>
<dbReference type="Proteomes" id="UP000564836">
    <property type="component" value="Chromosome"/>
</dbReference>
<accession>A0A7Z0QF56</accession>
<reference evidence="1" key="2">
    <citation type="submission" date="2020-06" db="EMBL/GenBank/DDBJ databases">
        <title>Whole Genome Sequence of Bradyrhizobium sp. Strain 323S2.</title>
        <authorList>
            <person name="Bromfield E.S.P."/>
        </authorList>
    </citation>
    <scope>NUCLEOTIDE SEQUENCE [LARGE SCALE GENOMIC DNA]</scope>
    <source>
        <strain evidence="1">323S2</strain>
    </source>
</reference>
<dbReference type="RefSeq" id="WP_166349458.1">
    <property type="nucleotide sequence ID" value="NZ_CP088280.1"/>
</dbReference>
<protein>
    <submittedName>
        <fullName evidence="1">Uncharacterized protein</fullName>
    </submittedName>
</protein>
<dbReference type="AlphaFoldDB" id="A0A7Z0QF56"/>
<dbReference type="EMBL" id="CP088280">
    <property type="protein sequence ID" value="UGX92332.1"/>
    <property type="molecule type" value="Genomic_DNA"/>
</dbReference>